<evidence type="ECO:0000313" key="5">
    <source>
        <dbReference type="Proteomes" id="UP000054248"/>
    </source>
</evidence>
<accession>A0A0C3QCX8</accession>
<organism evidence="4 5">
    <name type="scientific">Tulasnella calospora MUT 4182</name>
    <dbReference type="NCBI Taxonomy" id="1051891"/>
    <lineage>
        <taxon>Eukaryota</taxon>
        <taxon>Fungi</taxon>
        <taxon>Dikarya</taxon>
        <taxon>Basidiomycota</taxon>
        <taxon>Agaricomycotina</taxon>
        <taxon>Agaricomycetes</taxon>
        <taxon>Cantharellales</taxon>
        <taxon>Tulasnellaceae</taxon>
        <taxon>Tulasnella</taxon>
    </lineage>
</organism>
<keyword evidence="5" id="KW-1185">Reference proteome</keyword>
<evidence type="ECO:0000259" key="3">
    <source>
        <dbReference type="PROSITE" id="PS50011"/>
    </source>
</evidence>
<dbReference type="GO" id="GO:0004672">
    <property type="term" value="F:protein kinase activity"/>
    <property type="evidence" value="ECO:0007669"/>
    <property type="project" value="InterPro"/>
</dbReference>
<name>A0A0C3QCX8_9AGAM</name>
<dbReference type="InterPro" id="IPR008271">
    <property type="entry name" value="Ser/Thr_kinase_AS"/>
</dbReference>
<dbReference type="Proteomes" id="UP000054248">
    <property type="component" value="Unassembled WGS sequence"/>
</dbReference>
<proteinExistence type="predicted"/>
<dbReference type="PROSITE" id="PS00108">
    <property type="entry name" value="PROTEIN_KINASE_ST"/>
    <property type="match status" value="1"/>
</dbReference>
<dbReference type="GO" id="GO:0005524">
    <property type="term" value="F:ATP binding"/>
    <property type="evidence" value="ECO:0007669"/>
    <property type="project" value="UniProtKB-KW"/>
</dbReference>
<sequence length="198" mass="22489">FARELRVWARLSHPHILSLLGYYLDQDRKKAILVSDYMSNGDLKEYIEDKNPSWNVRLELARDIADGLSYLHTRAPFICHGDLKMGNILVSAQLRAVLADFGLSTILEEEGTGMTTSTGLKGTVRYYSPELILEADVKHSLQSDIWAWGCLILEVGISLDHSWKVRSRPAYLPAPGSNRYNPICRKENRPRCMARISK</sequence>
<dbReference type="HOGENOM" id="CLU_000288_7_18_1"/>
<keyword evidence="1" id="KW-0547">Nucleotide-binding</keyword>
<feature type="domain" description="Protein kinase" evidence="3">
    <location>
        <begin position="1"/>
        <end position="198"/>
    </location>
</feature>
<dbReference type="InterPro" id="IPR000719">
    <property type="entry name" value="Prot_kinase_dom"/>
</dbReference>
<dbReference type="EMBL" id="KN822991">
    <property type="protein sequence ID" value="KIO28695.1"/>
    <property type="molecule type" value="Genomic_DNA"/>
</dbReference>
<dbReference type="OrthoDB" id="346907at2759"/>
<protein>
    <recommendedName>
        <fullName evidence="3">Protein kinase domain-containing protein</fullName>
    </recommendedName>
</protein>
<reference evidence="5" key="2">
    <citation type="submission" date="2015-01" db="EMBL/GenBank/DDBJ databases">
        <title>Evolutionary Origins and Diversification of the Mycorrhizal Mutualists.</title>
        <authorList>
            <consortium name="DOE Joint Genome Institute"/>
            <consortium name="Mycorrhizal Genomics Consortium"/>
            <person name="Kohler A."/>
            <person name="Kuo A."/>
            <person name="Nagy L.G."/>
            <person name="Floudas D."/>
            <person name="Copeland A."/>
            <person name="Barry K.W."/>
            <person name="Cichocki N."/>
            <person name="Veneault-Fourrey C."/>
            <person name="LaButti K."/>
            <person name="Lindquist E.A."/>
            <person name="Lipzen A."/>
            <person name="Lundell T."/>
            <person name="Morin E."/>
            <person name="Murat C."/>
            <person name="Riley R."/>
            <person name="Ohm R."/>
            <person name="Sun H."/>
            <person name="Tunlid A."/>
            <person name="Henrissat B."/>
            <person name="Grigoriev I.V."/>
            <person name="Hibbett D.S."/>
            <person name="Martin F."/>
        </authorList>
    </citation>
    <scope>NUCLEOTIDE SEQUENCE [LARGE SCALE GENOMIC DNA]</scope>
    <source>
        <strain evidence="5">MUT 4182</strain>
    </source>
</reference>
<dbReference type="STRING" id="1051891.A0A0C3QCX8"/>
<dbReference type="CDD" id="cd00180">
    <property type="entry name" value="PKc"/>
    <property type="match status" value="1"/>
</dbReference>
<dbReference type="InterPro" id="IPR011009">
    <property type="entry name" value="Kinase-like_dom_sf"/>
</dbReference>
<dbReference type="PANTHER" id="PTHR27001">
    <property type="entry name" value="OS01G0253100 PROTEIN"/>
    <property type="match status" value="1"/>
</dbReference>
<dbReference type="PROSITE" id="PS50011">
    <property type="entry name" value="PROTEIN_KINASE_DOM"/>
    <property type="match status" value="1"/>
</dbReference>
<dbReference type="Gene3D" id="1.10.510.10">
    <property type="entry name" value="Transferase(Phosphotransferase) domain 1"/>
    <property type="match status" value="1"/>
</dbReference>
<dbReference type="Pfam" id="PF00069">
    <property type="entry name" value="Pkinase"/>
    <property type="match status" value="1"/>
</dbReference>
<dbReference type="SMART" id="SM00220">
    <property type="entry name" value="S_TKc"/>
    <property type="match status" value="1"/>
</dbReference>
<feature type="non-terminal residue" evidence="4">
    <location>
        <position position="1"/>
    </location>
</feature>
<evidence type="ECO:0000256" key="1">
    <source>
        <dbReference type="ARBA" id="ARBA00022741"/>
    </source>
</evidence>
<gene>
    <name evidence="4" type="ORF">M407DRAFT_71521</name>
</gene>
<dbReference type="AlphaFoldDB" id="A0A0C3QCX8"/>
<dbReference type="SUPFAM" id="SSF56112">
    <property type="entry name" value="Protein kinase-like (PK-like)"/>
    <property type="match status" value="1"/>
</dbReference>
<dbReference type="PANTHER" id="PTHR27001:SF931">
    <property type="entry name" value="OS11G0664100 PROTEIN"/>
    <property type="match status" value="1"/>
</dbReference>
<keyword evidence="2" id="KW-0067">ATP-binding</keyword>
<dbReference type="GO" id="GO:0005886">
    <property type="term" value="C:plasma membrane"/>
    <property type="evidence" value="ECO:0007669"/>
    <property type="project" value="TreeGrafter"/>
</dbReference>
<reference evidence="4 5" key="1">
    <citation type="submission" date="2014-04" db="EMBL/GenBank/DDBJ databases">
        <authorList>
            <consortium name="DOE Joint Genome Institute"/>
            <person name="Kuo A."/>
            <person name="Girlanda M."/>
            <person name="Perotto S."/>
            <person name="Kohler A."/>
            <person name="Nagy L.G."/>
            <person name="Floudas D."/>
            <person name="Copeland A."/>
            <person name="Barry K.W."/>
            <person name="Cichocki N."/>
            <person name="Veneault-Fourrey C."/>
            <person name="LaButti K."/>
            <person name="Lindquist E.A."/>
            <person name="Lipzen A."/>
            <person name="Lundell T."/>
            <person name="Morin E."/>
            <person name="Murat C."/>
            <person name="Sun H."/>
            <person name="Tunlid A."/>
            <person name="Henrissat B."/>
            <person name="Grigoriev I.V."/>
            <person name="Hibbett D.S."/>
            <person name="Martin F."/>
            <person name="Nordberg H.P."/>
            <person name="Cantor M.N."/>
            <person name="Hua S.X."/>
        </authorList>
    </citation>
    <scope>NUCLEOTIDE SEQUENCE [LARGE SCALE GENOMIC DNA]</scope>
    <source>
        <strain evidence="4 5">MUT 4182</strain>
    </source>
</reference>
<evidence type="ECO:0000256" key="2">
    <source>
        <dbReference type="ARBA" id="ARBA00022840"/>
    </source>
</evidence>
<evidence type="ECO:0000313" key="4">
    <source>
        <dbReference type="EMBL" id="KIO28695.1"/>
    </source>
</evidence>